<organism evidence="1 2">
    <name type="scientific">Caerostris extrusa</name>
    <name type="common">Bark spider</name>
    <name type="synonym">Caerostris bankana</name>
    <dbReference type="NCBI Taxonomy" id="172846"/>
    <lineage>
        <taxon>Eukaryota</taxon>
        <taxon>Metazoa</taxon>
        <taxon>Ecdysozoa</taxon>
        <taxon>Arthropoda</taxon>
        <taxon>Chelicerata</taxon>
        <taxon>Arachnida</taxon>
        <taxon>Araneae</taxon>
        <taxon>Araneomorphae</taxon>
        <taxon>Entelegynae</taxon>
        <taxon>Araneoidea</taxon>
        <taxon>Araneidae</taxon>
        <taxon>Caerostris</taxon>
    </lineage>
</organism>
<keyword evidence="2" id="KW-1185">Reference proteome</keyword>
<accession>A0AAV4WGD0</accession>
<dbReference type="AlphaFoldDB" id="A0AAV4WGD0"/>
<comment type="caution">
    <text evidence="1">The sequence shown here is derived from an EMBL/GenBank/DDBJ whole genome shotgun (WGS) entry which is preliminary data.</text>
</comment>
<dbReference type="Proteomes" id="UP001054945">
    <property type="component" value="Unassembled WGS sequence"/>
</dbReference>
<gene>
    <name evidence="1" type="ORF">CEXT_425061</name>
</gene>
<proteinExistence type="predicted"/>
<protein>
    <submittedName>
        <fullName evidence="1">Uncharacterized protein</fullName>
    </submittedName>
</protein>
<name>A0AAV4WGD0_CAEEX</name>
<reference evidence="1 2" key="1">
    <citation type="submission" date="2021-06" db="EMBL/GenBank/DDBJ databases">
        <title>Caerostris extrusa draft genome.</title>
        <authorList>
            <person name="Kono N."/>
            <person name="Arakawa K."/>
        </authorList>
    </citation>
    <scope>NUCLEOTIDE SEQUENCE [LARGE SCALE GENOMIC DNA]</scope>
</reference>
<dbReference type="EMBL" id="BPLR01016165">
    <property type="protein sequence ID" value="GIY81802.1"/>
    <property type="molecule type" value="Genomic_DNA"/>
</dbReference>
<evidence type="ECO:0000313" key="1">
    <source>
        <dbReference type="EMBL" id="GIY81802.1"/>
    </source>
</evidence>
<evidence type="ECO:0000313" key="2">
    <source>
        <dbReference type="Proteomes" id="UP001054945"/>
    </source>
</evidence>
<sequence>MTNFPINWDLRLTNTPHPWRNGYVVSELILNNEWAMVTLWSDNRTINIGHRTLAPQYVEIYRKSTTGVVLVSGTLKLTAPSHQWHEHVVIERKIFQLMEKGSNYIIIELLDSTYQENYDPNKLTGNIRIESRKTKHW</sequence>